<name>A0ABP2AQL3_SARVE</name>
<dbReference type="SUPFAM" id="SSF101386">
    <property type="entry name" value="all-alpha NTP pyrophosphatases"/>
    <property type="match status" value="1"/>
</dbReference>
<sequence>MSNKDKLNIDTLCKEAHKNAKTKGFYEDIELIQSTYEINSDEYKIFLNNALATRLMLINCEVAEAVEGLRKNDMENFKEELADIFIRLGDLCGSLNINIEEEIIKKMKKNKERPYKHGKNF</sequence>
<evidence type="ECO:0000313" key="2">
    <source>
        <dbReference type="Proteomes" id="UP000095488"/>
    </source>
</evidence>
<dbReference type="InterPro" id="IPR025984">
    <property type="entry name" value="DCTPP"/>
</dbReference>
<dbReference type="EMBL" id="CYZR01000002">
    <property type="protein sequence ID" value="CUN57764.1"/>
    <property type="molecule type" value="Genomic_DNA"/>
</dbReference>
<proteinExistence type="predicted"/>
<dbReference type="Gene3D" id="1.10.287.1080">
    <property type="entry name" value="MazG-like"/>
    <property type="match status" value="1"/>
</dbReference>
<gene>
    <name evidence="1" type="ORF">ERS852473_00529</name>
</gene>
<dbReference type="Pfam" id="PF12643">
    <property type="entry name" value="MazG-like"/>
    <property type="match status" value="1"/>
</dbReference>
<protein>
    <submittedName>
        <fullName evidence="1">MazG nucleotide pyrophosphohydrolase domain</fullName>
    </submittedName>
</protein>
<dbReference type="Proteomes" id="UP000095488">
    <property type="component" value="Unassembled WGS sequence"/>
</dbReference>
<accession>A0ABP2AQL3</accession>
<organism evidence="1 2">
    <name type="scientific">Sarcina ventriculi</name>
    <name type="common">Clostridium ventriculi</name>
    <dbReference type="NCBI Taxonomy" id="1267"/>
    <lineage>
        <taxon>Bacteria</taxon>
        <taxon>Bacillati</taxon>
        <taxon>Bacillota</taxon>
        <taxon>Clostridia</taxon>
        <taxon>Eubacteriales</taxon>
        <taxon>Clostridiaceae</taxon>
        <taxon>Sarcina</taxon>
    </lineage>
</organism>
<dbReference type="RefSeq" id="WP_055257421.1">
    <property type="nucleotide sequence ID" value="NZ_CABIXL010000002.1"/>
</dbReference>
<comment type="caution">
    <text evidence="1">The sequence shown here is derived from an EMBL/GenBank/DDBJ whole genome shotgun (WGS) entry which is preliminary data.</text>
</comment>
<reference evidence="1 2" key="1">
    <citation type="submission" date="2015-09" db="EMBL/GenBank/DDBJ databases">
        <authorList>
            <consortium name="Pathogen Informatics"/>
            <person name="Wu L."/>
            <person name="Ma J."/>
        </authorList>
    </citation>
    <scope>NUCLEOTIDE SEQUENCE [LARGE SCALE GENOMIC DNA]</scope>
    <source>
        <strain evidence="1 2">2789STDY5834858</strain>
    </source>
</reference>
<dbReference type="CDD" id="cd11542">
    <property type="entry name" value="NTP-PPase_u5"/>
    <property type="match status" value="1"/>
</dbReference>
<keyword evidence="2" id="KW-1185">Reference proteome</keyword>
<evidence type="ECO:0000313" key="1">
    <source>
        <dbReference type="EMBL" id="CUN57764.1"/>
    </source>
</evidence>